<dbReference type="PANTHER" id="PTHR33116">
    <property type="entry name" value="REVERSE TRANSCRIPTASE ZINC-BINDING DOMAIN-CONTAINING PROTEIN-RELATED-RELATED"/>
    <property type="match status" value="1"/>
</dbReference>
<name>A0A151RNX9_CAJCA</name>
<sequence length="111" mass="12914">YVDDTIFMEEATFDNIIAMKSILRCYEMVSGLKLKKETWNPTINRCKKNLSLWKHRTLSMARSVCLINSVLTSLPLFFLSFFKMPSCVGSIYYCINTKGVPIYWAAQRKKI</sequence>
<accession>A0A151RNX9</accession>
<evidence type="ECO:0000313" key="3">
    <source>
        <dbReference type="Proteomes" id="UP000075243"/>
    </source>
</evidence>
<keyword evidence="1" id="KW-0812">Transmembrane</keyword>
<dbReference type="Gramene" id="C.cajan_34783.t">
    <property type="protein sequence ID" value="C.cajan_34783.t"/>
    <property type="gene ID" value="C.cajan_34783"/>
</dbReference>
<keyword evidence="1" id="KW-0472">Membrane</keyword>
<keyword evidence="3" id="KW-1185">Reference proteome</keyword>
<gene>
    <name evidence="2" type="ORF">KK1_034257</name>
</gene>
<protein>
    <submittedName>
        <fullName evidence="2">Uncharacterized protein</fullName>
    </submittedName>
</protein>
<organism evidence="2 3">
    <name type="scientific">Cajanus cajan</name>
    <name type="common">Pigeon pea</name>
    <name type="synonym">Cajanus indicus</name>
    <dbReference type="NCBI Taxonomy" id="3821"/>
    <lineage>
        <taxon>Eukaryota</taxon>
        <taxon>Viridiplantae</taxon>
        <taxon>Streptophyta</taxon>
        <taxon>Embryophyta</taxon>
        <taxon>Tracheophyta</taxon>
        <taxon>Spermatophyta</taxon>
        <taxon>Magnoliopsida</taxon>
        <taxon>eudicotyledons</taxon>
        <taxon>Gunneridae</taxon>
        <taxon>Pentapetalae</taxon>
        <taxon>rosids</taxon>
        <taxon>fabids</taxon>
        <taxon>Fabales</taxon>
        <taxon>Fabaceae</taxon>
        <taxon>Papilionoideae</taxon>
        <taxon>50 kb inversion clade</taxon>
        <taxon>NPAAA clade</taxon>
        <taxon>indigoferoid/millettioid clade</taxon>
        <taxon>Phaseoleae</taxon>
        <taxon>Cajanus</taxon>
    </lineage>
</organism>
<feature type="transmembrane region" description="Helical" evidence="1">
    <location>
        <begin position="64"/>
        <end position="82"/>
    </location>
</feature>
<keyword evidence="1" id="KW-1133">Transmembrane helix</keyword>
<dbReference type="AlphaFoldDB" id="A0A151RNX9"/>
<dbReference type="PANTHER" id="PTHR33116:SF78">
    <property type="entry name" value="OS12G0587133 PROTEIN"/>
    <property type="match status" value="1"/>
</dbReference>
<dbReference type="Proteomes" id="UP000075243">
    <property type="component" value="Unassembled WGS sequence"/>
</dbReference>
<reference evidence="2" key="1">
    <citation type="journal article" date="2012" name="Nat. Biotechnol.">
        <title>Draft genome sequence of pigeonpea (Cajanus cajan), an orphan legume crop of resource-poor farmers.</title>
        <authorList>
            <person name="Varshney R.K."/>
            <person name="Chen W."/>
            <person name="Li Y."/>
            <person name="Bharti A.K."/>
            <person name="Saxena R.K."/>
            <person name="Schlueter J.A."/>
            <person name="Donoghue M.T."/>
            <person name="Azam S."/>
            <person name="Fan G."/>
            <person name="Whaley A.M."/>
            <person name="Farmer A.D."/>
            <person name="Sheridan J."/>
            <person name="Iwata A."/>
            <person name="Tuteja R."/>
            <person name="Penmetsa R.V."/>
            <person name="Wu W."/>
            <person name="Upadhyaya H.D."/>
            <person name="Yang S.P."/>
            <person name="Shah T."/>
            <person name="Saxena K.B."/>
            <person name="Michael T."/>
            <person name="McCombie W.R."/>
            <person name="Yang B."/>
            <person name="Zhang G."/>
            <person name="Yang H."/>
            <person name="Wang J."/>
            <person name="Spillane C."/>
            <person name="Cook D.R."/>
            <person name="May G.D."/>
            <person name="Xu X."/>
            <person name="Jackson S.A."/>
        </authorList>
    </citation>
    <scope>NUCLEOTIDE SEQUENCE [LARGE SCALE GENOMIC DNA]</scope>
</reference>
<feature type="non-terminal residue" evidence="2">
    <location>
        <position position="1"/>
    </location>
</feature>
<evidence type="ECO:0000313" key="2">
    <source>
        <dbReference type="EMBL" id="KYP44244.1"/>
    </source>
</evidence>
<evidence type="ECO:0000256" key="1">
    <source>
        <dbReference type="SAM" id="Phobius"/>
    </source>
</evidence>
<dbReference type="EMBL" id="KQ483634">
    <property type="protein sequence ID" value="KYP44244.1"/>
    <property type="molecule type" value="Genomic_DNA"/>
</dbReference>
<proteinExistence type="predicted"/>